<feature type="signal peptide" evidence="2">
    <location>
        <begin position="1"/>
        <end position="15"/>
    </location>
</feature>
<name>A0A2H1WVD4_SPOFR</name>
<dbReference type="EMBL" id="ODYU01011336">
    <property type="protein sequence ID" value="SOQ57018.1"/>
    <property type="molecule type" value="Genomic_DNA"/>
</dbReference>
<feature type="region of interest" description="Disordered" evidence="1">
    <location>
        <begin position="176"/>
        <end position="197"/>
    </location>
</feature>
<protein>
    <submittedName>
        <fullName evidence="3">SFRICE_031951</fullName>
    </submittedName>
</protein>
<evidence type="ECO:0000256" key="1">
    <source>
        <dbReference type="SAM" id="MobiDB-lite"/>
    </source>
</evidence>
<feature type="chain" id="PRO_5013843554" evidence="2">
    <location>
        <begin position="16"/>
        <end position="197"/>
    </location>
</feature>
<proteinExistence type="predicted"/>
<evidence type="ECO:0000256" key="2">
    <source>
        <dbReference type="SAM" id="SignalP"/>
    </source>
</evidence>
<organism evidence="3">
    <name type="scientific">Spodoptera frugiperda</name>
    <name type="common">Fall armyworm</name>
    <dbReference type="NCBI Taxonomy" id="7108"/>
    <lineage>
        <taxon>Eukaryota</taxon>
        <taxon>Metazoa</taxon>
        <taxon>Ecdysozoa</taxon>
        <taxon>Arthropoda</taxon>
        <taxon>Hexapoda</taxon>
        <taxon>Insecta</taxon>
        <taxon>Pterygota</taxon>
        <taxon>Neoptera</taxon>
        <taxon>Endopterygota</taxon>
        <taxon>Lepidoptera</taxon>
        <taxon>Glossata</taxon>
        <taxon>Ditrysia</taxon>
        <taxon>Noctuoidea</taxon>
        <taxon>Noctuidae</taxon>
        <taxon>Amphipyrinae</taxon>
        <taxon>Spodoptera</taxon>
    </lineage>
</organism>
<evidence type="ECO:0000313" key="3">
    <source>
        <dbReference type="EMBL" id="SOQ57018.1"/>
    </source>
</evidence>
<accession>A0A2H1WVD4</accession>
<reference evidence="3" key="1">
    <citation type="submission" date="2016-07" db="EMBL/GenBank/DDBJ databases">
        <authorList>
            <person name="Bretaudeau A."/>
        </authorList>
    </citation>
    <scope>NUCLEOTIDE SEQUENCE</scope>
    <source>
        <strain evidence="3">Rice</strain>
        <tissue evidence="3">Whole body</tissue>
    </source>
</reference>
<sequence length="197" mass="22002">MAVLFSVLLLTASMARIVPNALDKDIKILEELLGICYVKDLIETNFVPTMLIEHQHRQSGWEPVDAGGDLSFYVEDQGGGLCSAVVVSRLMMMMMILIEKKENEKWILMRATCKPAAPVDVAKLTRCVGSLLFKTVPAYLASKESFSKVKSLDKTFKNERTMKKKCKPFKECLEDREVKSGGGPSWGGSKKPTDRPR</sequence>
<keyword evidence="2" id="KW-0732">Signal</keyword>
<dbReference type="AlphaFoldDB" id="A0A2H1WVD4"/>
<gene>
    <name evidence="3" type="ORF">SFRICE_031951</name>
</gene>